<feature type="region of interest" description="Disordered" evidence="1">
    <location>
        <begin position="333"/>
        <end position="356"/>
    </location>
</feature>
<comment type="caution">
    <text evidence="2">The sequence shown here is derived from an EMBL/GenBank/DDBJ whole genome shotgun (WGS) entry which is preliminary data.</text>
</comment>
<evidence type="ECO:0000313" key="3">
    <source>
        <dbReference type="Proteomes" id="UP000541558"/>
    </source>
</evidence>
<dbReference type="OrthoDB" id="3111898at2759"/>
<organism evidence="2 3">
    <name type="scientific">Ephemerocybe angulata</name>
    <dbReference type="NCBI Taxonomy" id="980116"/>
    <lineage>
        <taxon>Eukaryota</taxon>
        <taxon>Fungi</taxon>
        <taxon>Dikarya</taxon>
        <taxon>Basidiomycota</taxon>
        <taxon>Agaricomycotina</taxon>
        <taxon>Agaricomycetes</taxon>
        <taxon>Agaricomycetidae</taxon>
        <taxon>Agaricales</taxon>
        <taxon>Agaricineae</taxon>
        <taxon>Psathyrellaceae</taxon>
        <taxon>Ephemerocybe</taxon>
    </lineage>
</organism>
<accession>A0A8H5BXZ4</accession>
<dbReference type="AlphaFoldDB" id="A0A8H5BXZ4"/>
<reference evidence="2 3" key="1">
    <citation type="journal article" date="2020" name="ISME J.">
        <title>Uncovering the hidden diversity of litter-decomposition mechanisms in mushroom-forming fungi.</title>
        <authorList>
            <person name="Floudas D."/>
            <person name="Bentzer J."/>
            <person name="Ahren D."/>
            <person name="Johansson T."/>
            <person name="Persson P."/>
            <person name="Tunlid A."/>
        </authorList>
    </citation>
    <scope>NUCLEOTIDE SEQUENCE [LARGE SCALE GENOMIC DNA]</scope>
    <source>
        <strain evidence="2 3">CBS 175.51</strain>
    </source>
</reference>
<gene>
    <name evidence="2" type="ORF">D9611_013096</name>
</gene>
<sequence>MSFEHAAHSSDASADHATLHGIPAHIDDAQRVQLRRDKNEFRKFTIYILTELAKRHHSDIDKSCLTTYPRSSGQASPDPNSDGPGETDSRSGPPTDEAAGAAAKPRITTEYPADSDSSIHASTFQEDLQYCISIGAKVIGSLWGWLCVLTVRTTPIQYMDITYRGGCSLFNSLHRKWVVYLEGAAEPSATNPPPIRSEDGAHRREGALQREEDPRPVVIHAADPQATLRRRRPVSHRSAIPAAKLEEVAVKLENLWEATPMAPFALDRATTPPPNREDCEQYQEQDFTLVILSASGHVTFKAEDFEGPPPRRSPNAQGEQSATVPMAYTGRPRATSALPTIPSASAGPSRVTDLEQSHDRLIQLQEDVNNAETEVKKAKVRRAYARGRWNVGKGSLEKLQLAECDLASCEERLEKARIRLRGPKVEADDNSE</sequence>
<keyword evidence="3" id="KW-1185">Reference proteome</keyword>
<feature type="region of interest" description="Disordered" evidence="1">
    <location>
        <begin position="186"/>
        <end position="212"/>
    </location>
</feature>
<feature type="region of interest" description="Disordered" evidence="1">
    <location>
        <begin position="64"/>
        <end position="116"/>
    </location>
</feature>
<protein>
    <submittedName>
        <fullName evidence="2">Uncharacterized protein</fullName>
    </submittedName>
</protein>
<feature type="compositionally biased region" description="Basic and acidic residues" evidence="1">
    <location>
        <begin position="196"/>
        <end position="212"/>
    </location>
</feature>
<evidence type="ECO:0000313" key="2">
    <source>
        <dbReference type="EMBL" id="KAF5331269.1"/>
    </source>
</evidence>
<dbReference type="EMBL" id="JAACJK010000115">
    <property type="protein sequence ID" value="KAF5331269.1"/>
    <property type="molecule type" value="Genomic_DNA"/>
</dbReference>
<feature type="compositionally biased region" description="Polar residues" evidence="1">
    <location>
        <begin position="64"/>
        <end position="79"/>
    </location>
</feature>
<name>A0A8H5BXZ4_9AGAR</name>
<evidence type="ECO:0000256" key="1">
    <source>
        <dbReference type="SAM" id="MobiDB-lite"/>
    </source>
</evidence>
<dbReference type="Proteomes" id="UP000541558">
    <property type="component" value="Unassembled WGS sequence"/>
</dbReference>
<feature type="region of interest" description="Disordered" evidence="1">
    <location>
        <begin position="301"/>
        <end position="321"/>
    </location>
</feature>
<proteinExistence type="predicted"/>